<dbReference type="PANTHER" id="PTHR22939:SF129">
    <property type="entry name" value="SERINE PROTEASE HTRA2, MITOCHONDRIAL"/>
    <property type="match status" value="1"/>
</dbReference>
<evidence type="ECO:0000256" key="4">
    <source>
        <dbReference type="ARBA" id="ARBA00022737"/>
    </source>
</evidence>
<proteinExistence type="inferred from homology"/>
<evidence type="ECO:0000313" key="10">
    <source>
        <dbReference type="EMBL" id="TCN72846.1"/>
    </source>
</evidence>
<dbReference type="Gene3D" id="2.40.10.120">
    <property type="match status" value="1"/>
</dbReference>
<feature type="active site" description="Charge relay system" evidence="7">
    <location>
        <position position="234"/>
    </location>
</feature>
<dbReference type="InterPro" id="IPR036034">
    <property type="entry name" value="PDZ_sf"/>
</dbReference>
<feature type="active site" description="Charge relay system" evidence="7">
    <location>
        <position position="125"/>
    </location>
</feature>
<feature type="binding site" evidence="8">
    <location>
        <position position="125"/>
    </location>
    <ligand>
        <name>substrate</name>
    </ligand>
</feature>
<dbReference type="AlphaFoldDB" id="A0A4R2EVY3"/>
<dbReference type="InterPro" id="IPR009003">
    <property type="entry name" value="Peptidase_S1_PA"/>
</dbReference>
<dbReference type="GO" id="GO:0006508">
    <property type="term" value="P:proteolysis"/>
    <property type="evidence" value="ECO:0007669"/>
    <property type="project" value="UniProtKB-KW"/>
</dbReference>
<dbReference type="SUPFAM" id="SSF50494">
    <property type="entry name" value="Trypsin-like serine proteases"/>
    <property type="match status" value="1"/>
</dbReference>
<accession>A0A4R2EVY3</accession>
<protein>
    <submittedName>
        <fullName evidence="10">Do/DeqQ family serine protease</fullName>
    </submittedName>
</protein>
<evidence type="ECO:0000256" key="3">
    <source>
        <dbReference type="ARBA" id="ARBA00022729"/>
    </source>
</evidence>
<dbReference type="SMART" id="SM00228">
    <property type="entry name" value="PDZ"/>
    <property type="match status" value="2"/>
</dbReference>
<dbReference type="Pfam" id="PF12812">
    <property type="entry name" value="PDZ_1"/>
    <property type="match status" value="1"/>
</dbReference>
<evidence type="ECO:0000256" key="5">
    <source>
        <dbReference type="ARBA" id="ARBA00022801"/>
    </source>
</evidence>
<dbReference type="NCBIfam" id="TIGR02037">
    <property type="entry name" value="degP_htrA_DO"/>
    <property type="match status" value="1"/>
</dbReference>
<comment type="caution">
    <text evidence="10">The sequence shown here is derived from an EMBL/GenBank/DDBJ whole genome shotgun (WGS) entry which is preliminary data.</text>
</comment>
<dbReference type="InterPro" id="IPR011782">
    <property type="entry name" value="Pept_S1C_Do"/>
</dbReference>
<keyword evidence="6" id="KW-0720">Serine protease</keyword>
<dbReference type="InterPro" id="IPR001478">
    <property type="entry name" value="PDZ"/>
</dbReference>
<dbReference type="GO" id="GO:0004252">
    <property type="term" value="F:serine-type endopeptidase activity"/>
    <property type="evidence" value="ECO:0007669"/>
    <property type="project" value="InterPro"/>
</dbReference>
<organism evidence="10 11">
    <name type="scientific">Acetobacteroides hydrogenigenes</name>
    <dbReference type="NCBI Taxonomy" id="979970"/>
    <lineage>
        <taxon>Bacteria</taxon>
        <taxon>Pseudomonadati</taxon>
        <taxon>Bacteroidota</taxon>
        <taxon>Bacteroidia</taxon>
        <taxon>Bacteroidales</taxon>
        <taxon>Rikenellaceae</taxon>
        <taxon>Acetobacteroides</taxon>
    </lineage>
</organism>
<evidence type="ECO:0000256" key="6">
    <source>
        <dbReference type="ARBA" id="ARBA00022825"/>
    </source>
</evidence>
<dbReference type="FunFam" id="2.40.10.10:FF:000001">
    <property type="entry name" value="Periplasmic serine protease DegS"/>
    <property type="match status" value="1"/>
</dbReference>
<dbReference type="PROSITE" id="PS50106">
    <property type="entry name" value="PDZ"/>
    <property type="match status" value="1"/>
</dbReference>
<dbReference type="SUPFAM" id="SSF50156">
    <property type="entry name" value="PDZ domain-like"/>
    <property type="match status" value="2"/>
</dbReference>
<evidence type="ECO:0000256" key="7">
    <source>
        <dbReference type="PIRSR" id="PIRSR611782-1"/>
    </source>
</evidence>
<dbReference type="InterPro" id="IPR025926">
    <property type="entry name" value="PDZ-like_dom"/>
</dbReference>
<evidence type="ECO:0000313" key="11">
    <source>
        <dbReference type="Proteomes" id="UP000294830"/>
    </source>
</evidence>
<comment type="similarity">
    <text evidence="1">Belongs to the peptidase S1C family.</text>
</comment>
<evidence type="ECO:0000256" key="1">
    <source>
        <dbReference type="ARBA" id="ARBA00010541"/>
    </source>
</evidence>
<feature type="active site" description="Charge relay system" evidence="7">
    <location>
        <position position="155"/>
    </location>
</feature>
<evidence type="ECO:0000256" key="2">
    <source>
        <dbReference type="ARBA" id="ARBA00022670"/>
    </source>
</evidence>
<reference evidence="10 11" key="1">
    <citation type="submission" date="2019-03" db="EMBL/GenBank/DDBJ databases">
        <title>Genomic Encyclopedia of Archaeal and Bacterial Type Strains, Phase II (KMG-II): from individual species to whole genera.</title>
        <authorList>
            <person name="Goeker M."/>
        </authorList>
    </citation>
    <scope>NUCLEOTIDE SEQUENCE [LARGE SCALE GENOMIC DNA]</scope>
    <source>
        <strain evidence="10 11">RL-C</strain>
    </source>
</reference>
<feature type="binding site" evidence="8">
    <location>
        <position position="155"/>
    </location>
    <ligand>
        <name>substrate</name>
    </ligand>
</feature>
<keyword evidence="5" id="KW-0378">Hydrolase</keyword>
<dbReference type="EMBL" id="SLWB01000001">
    <property type="protein sequence ID" value="TCN72846.1"/>
    <property type="molecule type" value="Genomic_DNA"/>
</dbReference>
<sequence>MKRQNLFAIVAAALLGGAVSSILAITIMQKRFVTTQDLLNPQLSLVSEQAGSTAGNVNFTYAAEQSVNSVVHVKTYTTEVPQVDPFFEFFFGQPSSRSYNNQPVQRGAGSGVIVSKDGYIVTNNHVIDGAEKVKVTLNDKRSYDAKVVGVDPNSDIALLKIDQADLPFMRIGDSDNLRIGEWVIAVGNPFNLTSTVTAGIVSAKGRNLPVREDMNQYQVESFIQTDAVVNPGNSGGALVNLKGELIGINTAIYTQNGVFNGYSFAIPASIVKKVVYDLMEYGSVQRGFLGISMSDITSDNAGKLGLKDVISGVYVAEVTEGGGAAQAGIRKGDVLESINGISINSMAQVQEQVARYRPGDNVDISLIRDGKVKHFKVTLRKTSSGDNQEVAVSGAFTAMGATYANVSPQLKSSLRLKGGVQIVELENGKLKSQGIRKGLIILRINRQPISSVEDLAEVFASARQREVIIIEGVYPNGLQALYSIGI</sequence>
<dbReference type="Proteomes" id="UP000294830">
    <property type="component" value="Unassembled WGS sequence"/>
</dbReference>
<dbReference type="Pfam" id="PF13365">
    <property type="entry name" value="Trypsin_2"/>
    <property type="match status" value="1"/>
</dbReference>
<dbReference type="PRINTS" id="PR00834">
    <property type="entry name" value="PROTEASES2C"/>
</dbReference>
<name>A0A4R2EVY3_9BACT</name>
<keyword evidence="2 10" id="KW-0645">Protease</keyword>
<dbReference type="Pfam" id="PF13180">
    <property type="entry name" value="PDZ_2"/>
    <property type="match status" value="1"/>
</dbReference>
<feature type="domain" description="PDZ" evidence="9">
    <location>
        <begin position="278"/>
        <end position="370"/>
    </location>
</feature>
<dbReference type="PANTHER" id="PTHR22939">
    <property type="entry name" value="SERINE PROTEASE FAMILY S1C HTRA-RELATED"/>
    <property type="match status" value="1"/>
</dbReference>
<feature type="binding site" evidence="8">
    <location>
        <begin position="232"/>
        <end position="234"/>
    </location>
    <ligand>
        <name>substrate</name>
    </ligand>
</feature>
<dbReference type="OrthoDB" id="9758917at2"/>
<gene>
    <name evidence="10" type="ORF">CLV25_10164</name>
</gene>
<evidence type="ECO:0000256" key="8">
    <source>
        <dbReference type="PIRSR" id="PIRSR611782-2"/>
    </source>
</evidence>
<evidence type="ECO:0000259" key="9">
    <source>
        <dbReference type="PROSITE" id="PS50106"/>
    </source>
</evidence>
<keyword evidence="4" id="KW-0677">Repeat</keyword>
<dbReference type="RefSeq" id="WP_131837636.1">
    <property type="nucleotide sequence ID" value="NZ_SLWB01000001.1"/>
</dbReference>
<keyword evidence="3" id="KW-0732">Signal</keyword>
<keyword evidence="11" id="KW-1185">Reference proteome</keyword>
<dbReference type="InterPro" id="IPR001940">
    <property type="entry name" value="Peptidase_S1C"/>
</dbReference>
<dbReference type="Gene3D" id="2.30.42.10">
    <property type="match status" value="2"/>
</dbReference>